<evidence type="ECO:0000313" key="4">
    <source>
        <dbReference type="Proteomes" id="UP000284465"/>
    </source>
</evidence>
<reference evidence="3 4" key="1">
    <citation type="submission" date="2018-08" db="EMBL/GenBank/DDBJ databases">
        <title>A genome reference for cultivated species of the human gut microbiota.</title>
        <authorList>
            <person name="Zou Y."/>
            <person name="Xue W."/>
            <person name="Luo G."/>
        </authorList>
    </citation>
    <scope>NUCLEOTIDE SEQUENCE [LARGE SCALE GENOMIC DNA]</scope>
    <source>
        <strain evidence="3 4">AM43-11</strain>
    </source>
</reference>
<keyword evidence="1" id="KW-0812">Transmembrane</keyword>
<proteinExistence type="predicted"/>
<comment type="caution">
    <text evidence="3">The sequence shown here is derived from an EMBL/GenBank/DDBJ whole genome shotgun (WGS) entry which is preliminary data.</text>
</comment>
<keyword evidence="1" id="KW-1133">Transmembrane helix</keyword>
<evidence type="ECO:0000313" key="3">
    <source>
        <dbReference type="EMBL" id="RHA66230.1"/>
    </source>
</evidence>
<dbReference type="RefSeq" id="WP_118591690.1">
    <property type="nucleotide sequence ID" value="NZ_JADNLD010000029.1"/>
</dbReference>
<dbReference type="EMBL" id="QSFP01000013">
    <property type="protein sequence ID" value="RHA66230.1"/>
    <property type="molecule type" value="Genomic_DNA"/>
</dbReference>
<sequence length="111" mass="12415">MKQIINTFGILLILTFNIFSCILLVNSTLQISLAKEYKADVIAEIENSNFNPNVITSCISQANANGYTLSVQNVQYDEDNFYTCAEVVLGYKYTMPLFNISADKTTRGIAR</sequence>
<organism evidence="3 4">
    <name type="scientific">Roseburia intestinalis</name>
    <dbReference type="NCBI Taxonomy" id="166486"/>
    <lineage>
        <taxon>Bacteria</taxon>
        <taxon>Bacillati</taxon>
        <taxon>Bacillota</taxon>
        <taxon>Clostridia</taxon>
        <taxon>Lachnospirales</taxon>
        <taxon>Lachnospiraceae</taxon>
        <taxon>Roseburia</taxon>
    </lineage>
</organism>
<evidence type="ECO:0000313" key="2">
    <source>
        <dbReference type="EMBL" id="MVQ47279.1"/>
    </source>
</evidence>
<keyword evidence="1" id="KW-0472">Membrane</keyword>
<dbReference type="EMBL" id="WGGT01000028">
    <property type="protein sequence ID" value="MVQ47279.1"/>
    <property type="molecule type" value="Genomic_DNA"/>
</dbReference>
<protein>
    <submittedName>
        <fullName evidence="3">Uncharacterized protein</fullName>
    </submittedName>
</protein>
<feature type="transmembrane region" description="Helical" evidence="1">
    <location>
        <begin position="6"/>
        <end position="25"/>
    </location>
</feature>
<accession>A0A413SG96</accession>
<reference evidence="2 5" key="2">
    <citation type="submission" date="2019-10" db="EMBL/GenBank/DDBJ databases">
        <title>Roseburia spp. ameliorate alcoholic fatty liver via restoration of gut barrier function.</title>
        <authorList>
            <person name="Seo B."/>
            <person name="Ko G."/>
        </authorList>
    </citation>
    <scope>NUCLEOTIDE SEQUENCE [LARGE SCALE GENOMIC DNA]</scope>
    <source>
        <strain evidence="2 5">SNUG30017</strain>
    </source>
</reference>
<dbReference type="AlphaFoldDB" id="A0A413SG96"/>
<name>A0A413SG96_9FIRM</name>
<evidence type="ECO:0000256" key="1">
    <source>
        <dbReference type="SAM" id="Phobius"/>
    </source>
</evidence>
<gene>
    <name evidence="3" type="ORF">DW927_11865</name>
    <name evidence="2" type="ORF">GCK47_16700</name>
</gene>
<evidence type="ECO:0000313" key="5">
    <source>
        <dbReference type="Proteomes" id="UP000479531"/>
    </source>
</evidence>
<dbReference type="Proteomes" id="UP000284465">
    <property type="component" value="Unassembled WGS sequence"/>
</dbReference>
<dbReference type="Proteomes" id="UP000479531">
    <property type="component" value="Unassembled WGS sequence"/>
</dbReference>